<dbReference type="Proteomes" id="UP000287247">
    <property type="component" value="Unassembled WGS sequence"/>
</dbReference>
<evidence type="ECO:0000313" key="2">
    <source>
        <dbReference type="EMBL" id="GBF80904.1"/>
    </source>
</evidence>
<evidence type="ECO:0000256" key="1">
    <source>
        <dbReference type="SAM" id="Coils"/>
    </source>
</evidence>
<comment type="caution">
    <text evidence="2">The sequence shown here is derived from an EMBL/GenBank/DDBJ whole genome shotgun (WGS) entry which is preliminary data.</text>
</comment>
<dbReference type="AlphaFoldDB" id="A0A401II24"/>
<sequence>MTVQDDLSSLITSLERVLWEGQLSDKPEVSALLERVRHYLIVRQSSAGHEDYEATAEKLTQVVLNRLETRLTDCFQPLQRELDALQYHRQSLLQETQALEQQRQQMFAEFLEELTNRCNEVLQQQLSVPQAEDTTLNISSQASQELVYSLNSTFKTVFERLVQDLQAYSDSLTDGIERMHSLGQQGEAKFLAYFNRLQQQLELSLNQLTLPPSNPIQTAKNWYLALDLTAKAFNGTLFAVDSHQGQLLTMYPLSQGVNPDATDSNLSNPQQRLIALRDGLTHQDESFILELTQESLEEILSQLKTVILVCPPQWNDSDRAQLQSVILETNWVATPQDILWVPPSIILTLAYFPLEERDISEKLSLTSLVINIGETMTELSLVEIPELFSSLTTQELAYGRQALDQDILCQLIYPQWSAQISQNLPNLLQPFPNPGQPDLSQRTALKQQLQVHPLGNAFLEAAQLTRMILQQQDTFASTLSQQSWGVTRQSMREQVLKYWLIQLNQAIAALLVQGGKLPAQIGQIIATGEGISGIEYCLSPWFEEKFSQANFILDKSEETESSIVQGLTRLPFFLSN</sequence>
<feature type="coiled-coil region" evidence="1">
    <location>
        <begin position="82"/>
        <end position="109"/>
    </location>
</feature>
<proteinExistence type="predicted"/>
<keyword evidence="1" id="KW-0175">Coiled coil</keyword>
<dbReference type="EMBL" id="BDQK01000013">
    <property type="protein sequence ID" value="GBF80904.1"/>
    <property type="molecule type" value="Genomic_DNA"/>
</dbReference>
<dbReference type="OrthoDB" id="437233at2"/>
<accession>A0A401II24</accession>
<gene>
    <name evidence="2" type="ORF">AsFPU1_2313</name>
</gene>
<organism evidence="2 3">
    <name type="scientific">Aphanothece sacrum FPU1</name>
    <dbReference type="NCBI Taxonomy" id="1920663"/>
    <lineage>
        <taxon>Bacteria</taxon>
        <taxon>Bacillati</taxon>
        <taxon>Cyanobacteriota</taxon>
        <taxon>Cyanophyceae</taxon>
        <taxon>Oscillatoriophycideae</taxon>
        <taxon>Chroococcales</taxon>
        <taxon>Aphanothecaceae</taxon>
        <taxon>Aphanothece</taxon>
    </lineage>
</organism>
<dbReference type="RefSeq" id="WP_124974764.1">
    <property type="nucleotide sequence ID" value="NZ_BDQK01000013.1"/>
</dbReference>
<reference evidence="3" key="1">
    <citation type="submission" date="2017-05" db="EMBL/GenBank/DDBJ databases">
        <title>Physiological properties and genetic analysis related to exopolysaccharide production of fresh-water unicellular cyanobacterium Aphanothece sacrum, Suizenji Nori, that has been cultured as a food source in Japan.</title>
        <authorList>
            <person name="Kanesaki Y."/>
            <person name="Yoshikawa S."/>
            <person name="Ohki K."/>
        </authorList>
    </citation>
    <scope>NUCLEOTIDE SEQUENCE [LARGE SCALE GENOMIC DNA]</scope>
    <source>
        <strain evidence="3">FPU1</strain>
    </source>
</reference>
<keyword evidence="3" id="KW-1185">Reference proteome</keyword>
<name>A0A401II24_APHSA</name>
<evidence type="ECO:0000313" key="3">
    <source>
        <dbReference type="Proteomes" id="UP000287247"/>
    </source>
</evidence>
<protein>
    <submittedName>
        <fullName evidence="2">Uncharacterized protein</fullName>
    </submittedName>
</protein>